<sequence length="62" mass="6774">MLNQFQINSCEQATAAVAAMWPWASNEGAQSAVCKSLGRRRGCSQTQQQNDINAITVPKHLL</sequence>
<dbReference type="AlphaFoldDB" id="A0A926FME1"/>
<dbReference type="Pfam" id="PF06122">
    <property type="entry name" value="TraH"/>
    <property type="match status" value="1"/>
</dbReference>
<comment type="caution">
    <text evidence="1">The sequence shown here is derived from an EMBL/GenBank/DDBJ whole genome shotgun (WGS) entry which is preliminary data.</text>
</comment>
<gene>
    <name evidence="1" type="ORF">H2136_20580</name>
</gene>
<evidence type="ECO:0000313" key="1">
    <source>
        <dbReference type="EMBL" id="MBC8674339.1"/>
    </source>
</evidence>
<organism evidence="1">
    <name type="scientific">Aeromonas hydrophila</name>
    <dbReference type="NCBI Taxonomy" id="644"/>
    <lineage>
        <taxon>Bacteria</taxon>
        <taxon>Pseudomonadati</taxon>
        <taxon>Pseudomonadota</taxon>
        <taxon>Gammaproteobacteria</taxon>
        <taxon>Aeromonadales</taxon>
        <taxon>Aeromonadaceae</taxon>
        <taxon>Aeromonas</taxon>
    </lineage>
</organism>
<dbReference type="InterPro" id="IPR010927">
    <property type="entry name" value="T4SS_TraH"/>
</dbReference>
<accession>A0A926FME1</accession>
<reference evidence="1" key="1">
    <citation type="submission" date="2020-07" db="EMBL/GenBank/DDBJ databases">
        <title>Carbapenem Resistant Aeromonas hydrophila Carrying blacphA7 Isolated from Two Solid Organ Transplant Patients.</title>
        <authorList>
            <person name="Hilt E."/>
            <person name="Fitzwater S.P."/>
            <person name="Ward K."/>
            <person name="De St Maurice A."/>
            <person name="Chandrasekaran S."/>
            <person name="Garner O.B."/>
            <person name="Yang S."/>
        </authorList>
    </citation>
    <scope>NUCLEOTIDE SEQUENCE</scope>
    <source>
        <strain evidence="1">B-1</strain>
    </source>
</reference>
<name>A0A926FME1_AERHY</name>
<proteinExistence type="predicted"/>
<dbReference type="EMBL" id="JACLAN010000014">
    <property type="protein sequence ID" value="MBC8674339.1"/>
    <property type="molecule type" value="Genomic_DNA"/>
</dbReference>
<protein>
    <submittedName>
        <fullName evidence="1">Uncharacterized protein</fullName>
    </submittedName>
</protein>